<keyword evidence="2" id="KW-0489">Methyltransferase</keyword>
<reference evidence="2" key="1">
    <citation type="submission" date="2020-03" db="EMBL/GenBank/DDBJ databases">
        <title>The deep terrestrial virosphere.</title>
        <authorList>
            <person name="Holmfeldt K."/>
            <person name="Nilsson E."/>
            <person name="Simone D."/>
            <person name="Lopez-Fernandez M."/>
            <person name="Wu X."/>
            <person name="de Brujin I."/>
            <person name="Lundin D."/>
            <person name="Andersson A."/>
            <person name="Bertilsson S."/>
            <person name="Dopson M."/>
        </authorList>
    </citation>
    <scope>NUCLEOTIDE SEQUENCE</scope>
    <source>
        <strain evidence="2">MM415B00664</strain>
    </source>
</reference>
<dbReference type="InterPro" id="IPR013216">
    <property type="entry name" value="Methyltransf_11"/>
</dbReference>
<gene>
    <name evidence="2" type="ORF">MM415B00664_0016</name>
</gene>
<sequence>MSFYAMNNEGLKFKDKPKKDVLVVGAGSGYEVISYIKHGHNVRGIDLFAPEIKMVKDVTYIGSADKMPFGDKEFDFVHCTEMMEHVPEEITNDILMECRRVAKRFYFTIATRDDKPYDTHINIHPAWWWIKRFEELGFGIINAQQAARIALNVKGYASVIFWPDGVFLHGNC</sequence>
<protein>
    <submittedName>
        <fullName evidence="2">Putative methyltransferase</fullName>
    </submittedName>
</protein>
<evidence type="ECO:0000259" key="1">
    <source>
        <dbReference type="Pfam" id="PF08241"/>
    </source>
</evidence>
<dbReference type="InterPro" id="IPR029063">
    <property type="entry name" value="SAM-dependent_MTases_sf"/>
</dbReference>
<dbReference type="CDD" id="cd02440">
    <property type="entry name" value="AdoMet_MTases"/>
    <property type="match status" value="1"/>
</dbReference>
<proteinExistence type="predicted"/>
<dbReference type="Gene3D" id="3.40.50.150">
    <property type="entry name" value="Vaccinia Virus protein VP39"/>
    <property type="match status" value="1"/>
</dbReference>
<dbReference type="Pfam" id="PF08241">
    <property type="entry name" value="Methyltransf_11"/>
    <property type="match status" value="1"/>
</dbReference>
<keyword evidence="2" id="KW-0808">Transferase</keyword>
<dbReference type="AlphaFoldDB" id="A0A6M3J112"/>
<evidence type="ECO:0000313" key="2">
    <source>
        <dbReference type="EMBL" id="QJA63025.1"/>
    </source>
</evidence>
<organism evidence="2">
    <name type="scientific">viral metagenome</name>
    <dbReference type="NCBI Taxonomy" id="1070528"/>
    <lineage>
        <taxon>unclassified sequences</taxon>
        <taxon>metagenomes</taxon>
        <taxon>organismal metagenomes</taxon>
    </lineage>
</organism>
<accession>A0A6M3J112</accession>
<feature type="domain" description="Methyltransferase type 11" evidence="1">
    <location>
        <begin position="22"/>
        <end position="103"/>
    </location>
</feature>
<dbReference type="GO" id="GO:0032259">
    <property type="term" value="P:methylation"/>
    <property type="evidence" value="ECO:0007669"/>
    <property type="project" value="UniProtKB-KW"/>
</dbReference>
<name>A0A6M3J112_9ZZZZ</name>
<dbReference type="EMBL" id="MT141488">
    <property type="protein sequence ID" value="QJA63025.1"/>
    <property type="molecule type" value="Genomic_DNA"/>
</dbReference>
<dbReference type="GO" id="GO:0008757">
    <property type="term" value="F:S-adenosylmethionine-dependent methyltransferase activity"/>
    <property type="evidence" value="ECO:0007669"/>
    <property type="project" value="InterPro"/>
</dbReference>
<dbReference type="SUPFAM" id="SSF53335">
    <property type="entry name" value="S-adenosyl-L-methionine-dependent methyltransferases"/>
    <property type="match status" value="1"/>
</dbReference>